<sequence length="67" mass="7558">MKKILNVAFVVMLLAVTSCKDTKQEEAETEAAVEQIETIEAETEEIMESVDQNAEELKEELNELDTL</sequence>
<dbReference type="AlphaFoldDB" id="A0A9E8MXJ3"/>
<name>A0A9E8MXJ3_9FLAO</name>
<dbReference type="Proteomes" id="UP001164705">
    <property type="component" value="Chromosome"/>
</dbReference>
<proteinExistence type="predicted"/>
<dbReference type="RefSeq" id="WP_267676711.1">
    <property type="nucleotide sequence ID" value="NZ_CP113088.1"/>
</dbReference>
<evidence type="ECO:0008006" key="4">
    <source>
        <dbReference type="Google" id="ProtNLM"/>
    </source>
</evidence>
<dbReference type="KEGG" id="lnu:N7U66_20435"/>
<keyword evidence="1" id="KW-0175">Coiled coil</keyword>
<accession>A0A9E8MXJ3</accession>
<keyword evidence="3" id="KW-1185">Reference proteome</keyword>
<protein>
    <recommendedName>
        <fullName evidence="4">Lipoprotein</fullName>
    </recommendedName>
</protein>
<evidence type="ECO:0000313" key="2">
    <source>
        <dbReference type="EMBL" id="WAC02114.1"/>
    </source>
</evidence>
<feature type="coiled-coil region" evidence="1">
    <location>
        <begin position="22"/>
        <end position="67"/>
    </location>
</feature>
<dbReference type="PROSITE" id="PS51257">
    <property type="entry name" value="PROKAR_LIPOPROTEIN"/>
    <property type="match status" value="1"/>
</dbReference>
<gene>
    <name evidence="2" type="ORF">N7U66_20435</name>
</gene>
<dbReference type="EMBL" id="CP113088">
    <property type="protein sequence ID" value="WAC02114.1"/>
    <property type="molecule type" value="Genomic_DNA"/>
</dbReference>
<evidence type="ECO:0000313" key="3">
    <source>
        <dbReference type="Proteomes" id="UP001164705"/>
    </source>
</evidence>
<reference evidence="2" key="1">
    <citation type="submission" date="2022-11" db="EMBL/GenBank/DDBJ databases">
        <title>Lacinutrix neustonica HL-RS19T sp. nov., isolated from the surface microlayer sample of brackish Lake Shihwa.</title>
        <authorList>
            <person name="Choi J.Y."/>
            <person name="Hwang C.Y."/>
        </authorList>
    </citation>
    <scope>NUCLEOTIDE SEQUENCE</scope>
    <source>
        <strain evidence="2">HL-RS19</strain>
    </source>
</reference>
<organism evidence="2 3">
    <name type="scientific">Lacinutrix neustonica</name>
    <dbReference type="NCBI Taxonomy" id="2980107"/>
    <lineage>
        <taxon>Bacteria</taxon>
        <taxon>Pseudomonadati</taxon>
        <taxon>Bacteroidota</taxon>
        <taxon>Flavobacteriia</taxon>
        <taxon>Flavobacteriales</taxon>
        <taxon>Flavobacteriaceae</taxon>
        <taxon>Lacinutrix</taxon>
    </lineage>
</organism>
<evidence type="ECO:0000256" key="1">
    <source>
        <dbReference type="SAM" id="Coils"/>
    </source>
</evidence>